<dbReference type="Proteomes" id="UP000183190">
    <property type="component" value="Unassembled WGS sequence"/>
</dbReference>
<reference evidence="1 2" key="1">
    <citation type="submission" date="2016-10" db="EMBL/GenBank/DDBJ databases">
        <authorList>
            <person name="de Groot N.N."/>
        </authorList>
    </citation>
    <scope>NUCLEOTIDE SEQUENCE [LARGE SCALE GENOMIC DNA]</scope>
    <source>
        <strain evidence="1 2">YAD2003</strain>
    </source>
</reference>
<dbReference type="RefSeq" id="WP_074716920.1">
    <property type="nucleotide sequence ID" value="NZ_FNWV01000006.1"/>
</dbReference>
<dbReference type="InterPro" id="IPR036163">
    <property type="entry name" value="HMA_dom_sf"/>
</dbReference>
<accession>A0A1H6JYP1</accession>
<dbReference type="OrthoDB" id="9813965at2"/>
<evidence type="ECO:0000313" key="1">
    <source>
        <dbReference type="EMBL" id="SEH65751.1"/>
    </source>
</evidence>
<dbReference type="EMBL" id="FNWV01000006">
    <property type="protein sequence ID" value="SEH65751.1"/>
    <property type="molecule type" value="Genomic_DNA"/>
</dbReference>
<dbReference type="SUPFAM" id="SSF55008">
    <property type="entry name" value="HMA, heavy metal-associated domain"/>
    <property type="match status" value="1"/>
</dbReference>
<proteinExistence type="predicted"/>
<dbReference type="CDD" id="cd00371">
    <property type="entry name" value="HMA"/>
    <property type="match status" value="1"/>
</dbReference>
<evidence type="ECO:0000313" key="2">
    <source>
        <dbReference type="Proteomes" id="UP000183190"/>
    </source>
</evidence>
<gene>
    <name evidence="1" type="ORF">SAMN02910265_01985</name>
</gene>
<sequence length="82" mass="9086">MVKTIIKVEGMMCGMCEAHVNDAVRAAVNAKKVNSSHSKGETEIISEEELDKALLKETVEKSGYKVLGITSEPYEKKGLFRR</sequence>
<organism evidence="1 2">
    <name type="scientific">Ruminococcus flavefaciens</name>
    <dbReference type="NCBI Taxonomy" id="1265"/>
    <lineage>
        <taxon>Bacteria</taxon>
        <taxon>Bacillati</taxon>
        <taxon>Bacillota</taxon>
        <taxon>Clostridia</taxon>
        <taxon>Eubacteriales</taxon>
        <taxon>Oscillospiraceae</taxon>
        <taxon>Ruminococcus</taxon>
    </lineage>
</organism>
<dbReference type="Gene3D" id="3.30.70.100">
    <property type="match status" value="1"/>
</dbReference>
<protein>
    <submittedName>
        <fullName evidence="1">Copper chaperone CopZ</fullName>
    </submittedName>
</protein>
<dbReference type="AlphaFoldDB" id="A0A1H6JYP1"/>
<dbReference type="InterPro" id="IPR006121">
    <property type="entry name" value="HMA_dom"/>
</dbReference>
<dbReference type="GO" id="GO:0046872">
    <property type="term" value="F:metal ion binding"/>
    <property type="evidence" value="ECO:0007669"/>
    <property type="project" value="InterPro"/>
</dbReference>
<name>A0A1H6JYP1_RUMFL</name>